<evidence type="ECO:0000313" key="1">
    <source>
        <dbReference type="EMBL" id="ERN17208.1"/>
    </source>
</evidence>
<dbReference type="HOGENOM" id="CLU_047037_1_1_1"/>
<dbReference type="InterPro" id="IPR008551">
    <property type="entry name" value="TANGO2"/>
</dbReference>
<keyword evidence="2" id="KW-1185">Reference proteome</keyword>
<dbReference type="OrthoDB" id="191601at2759"/>
<gene>
    <name evidence="1" type="ORF">AMTR_s00044p00163150</name>
</gene>
<reference evidence="2" key="1">
    <citation type="journal article" date="2013" name="Science">
        <title>The Amborella genome and the evolution of flowering plants.</title>
        <authorList>
            <consortium name="Amborella Genome Project"/>
        </authorList>
    </citation>
    <scope>NUCLEOTIDE SEQUENCE [LARGE SCALE GENOMIC DNA]</scope>
</reference>
<dbReference type="AlphaFoldDB" id="U5D9Z3"/>
<dbReference type="eggNOG" id="KOG2342">
    <property type="taxonomic scope" value="Eukaryota"/>
</dbReference>
<dbReference type="PANTHER" id="PTHR17985">
    <property type="entry name" value="SER/THR-RICH PROTEIN T10 IN DGCR REGION"/>
    <property type="match status" value="1"/>
</dbReference>
<sequence>MCIATWAWRAHPLYPLILFLNRDEYYNRPTEPVSWWGEPEIIGGKDCLAGGTWLACSKHGRLAFLTNFREVDVTPDAKTRGELPLRFLQSEKNPIEFAEEVVKEGHHYNGFNLIMADLWLESMVYVSNRPKDEPATFKEVSPGLHVLSNAKLDTPWPKATRLILSFEKLLKEYDREEIPEKEMLHKLMLDTMKADRENLPNTGCDPDWDYNLSSIFVETDSEKGCYGTRSMVALSIRASGEVSFYERYRDNDIWKEHSTLYRINSA</sequence>
<dbReference type="Proteomes" id="UP000017836">
    <property type="component" value="Unassembled WGS sequence"/>
</dbReference>
<protein>
    <recommendedName>
        <fullName evidence="3">Transport and Golgi organization protein 2 homolog</fullName>
    </recommendedName>
</protein>
<dbReference type="KEGG" id="atr:18445542"/>
<dbReference type="Gramene" id="ERN17208">
    <property type="protein sequence ID" value="ERN17208"/>
    <property type="gene ID" value="AMTR_s00044p00163150"/>
</dbReference>
<accession>U5D9Z3</accession>
<dbReference type="EMBL" id="KI392384">
    <property type="protein sequence ID" value="ERN17208.1"/>
    <property type="molecule type" value="Genomic_DNA"/>
</dbReference>
<evidence type="ECO:0008006" key="3">
    <source>
        <dbReference type="Google" id="ProtNLM"/>
    </source>
</evidence>
<dbReference type="Pfam" id="PF05742">
    <property type="entry name" value="TANGO2"/>
    <property type="match status" value="1"/>
</dbReference>
<organism evidence="1 2">
    <name type="scientific">Amborella trichopoda</name>
    <dbReference type="NCBI Taxonomy" id="13333"/>
    <lineage>
        <taxon>Eukaryota</taxon>
        <taxon>Viridiplantae</taxon>
        <taxon>Streptophyta</taxon>
        <taxon>Embryophyta</taxon>
        <taxon>Tracheophyta</taxon>
        <taxon>Spermatophyta</taxon>
        <taxon>Magnoliopsida</taxon>
        <taxon>Amborellales</taxon>
        <taxon>Amborellaceae</taxon>
        <taxon>Amborella</taxon>
    </lineage>
</organism>
<dbReference type="PANTHER" id="PTHR17985:SF8">
    <property type="entry name" value="TRANSPORT AND GOLGI ORGANIZATION PROTEIN 2 HOMOLOG"/>
    <property type="match status" value="1"/>
</dbReference>
<evidence type="ECO:0000313" key="2">
    <source>
        <dbReference type="Proteomes" id="UP000017836"/>
    </source>
</evidence>
<name>U5D9Z3_AMBTC</name>
<dbReference type="OMA" id="RIFHFEL"/>
<proteinExistence type="predicted"/>